<evidence type="ECO:0000313" key="2">
    <source>
        <dbReference type="Proteomes" id="UP000249417"/>
    </source>
</evidence>
<comment type="caution">
    <text evidence="1">The sequence shown here is derived from an EMBL/GenBank/DDBJ whole genome shotgun (WGS) entry which is preliminary data.</text>
</comment>
<dbReference type="Proteomes" id="UP000249417">
    <property type="component" value="Unassembled WGS sequence"/>
</dbReference>
<name>A0A2W5PL45_9BACT</name>
<gene>
    <name evidence="1" type="ORF">DI551_07650</name>
</gene>
<evidence type="ECO:0000313" key="1">
    <source>
        <dbReference type="EMBL" id="PZQ45327.1"/>
    </source>
</evidence>
<dbReference type="EMBL" id="QFQB01000053">
    <property type="protein sequence ID" value="PZQ45327.1"/>
    <property type="molecule type" value="Genomic_DNA"/>
</dbReference>
<protein>
    <submittedName>
        <fullName evidence="1">Uncharacterized protein</fullName>
    </submittedName>
</protein>
<dbReference type="AlphaFoldDB" id="A0A2W5PL45"/>
<accession>A0A2W5PL45</accession>
<sequence length="290" mass="32575">MKFEYFRFLITPVKDPQLPLHGEVTRQDIINEIFAKNATYKFQSGRAHFGLRMEYSHDGLVSAYVGKLTSRIMRKAPEDGFALNKVEDWPGSRIFINVNDEKDTGRTLACGQMIGFQLNQSAIQNPKNCLRAFADKVNETIVHKGFYLTINPMPTERKKFWTVAKEHEGNIRKVVLTYTPPNLFELGTSLEADLKKANQNFNTTSTQIVFENEAGSVTLPEDNKLLQETAKYIDEGGGKFKFTLTKGKKTVSSDGGVKTETFDGLELTLENATTSNIEGAMRMVLGVQND</sequence>
<organism evidence="1 2">
    <name type="scientific">Micavibrio aeruginosavorus</name>
    <dbReference type="NCBI Taxonomy" id="349221"/>
    <lineage>
        <taxon>Bacteria</taxon>
        <taxon>Pseudomonadati</taxon>
        <taxon>Bdellovibrionota</taxon>
        <taxon>Bdellovibrionia</taxon>
        <taxon>Bdellovibrionales</taxon>
        <taxon>Pseudobdellovibrionaceae</taxon>
        <taxon>Micavibrio</taxon>
    </lineage>
</organism>
<proteinExistence type="predicted"/>
<reference evidence="1 2" key="1">
    <citation type="submission" date="2017-08" db="EMBL/GenBank/DDBJ databases">
        <title>Infants hospitalized years apart are colonized by the same room-sourced microbial strains.</title>
        <authorList>
            <person name="Brooks B."/>
            <person name="Olm M.R."/>
            <person name="Firek B.A."/>
            <person name="Baker R."/>
            <person name="Thomas B.C."/>
            <person name="Morowitz M.J."/>
            <person name="Banfield J.F."/>
        </authorList>
    </citation>
    <scope>NUCLEOTIDE SEQUENCE [LARGE SCALE GENOMIC DNA]</scope>
    <source>
        <strain evidence="1">S2_005_002_R2_29</strain>
    </source>
</reference>